<dbReference type="Proteomes" id="UP000219514">
    <property type="component" value="Unassembled WGS sequence"/>
</dbReference>
<evidence type="ECO:0000313" key="3">
    <source>
        <dbReference type="Proteomes" id="UP000219514"/>
    </source>
</evidence>
<evidence type="ECO:0000313" key="2">
    <source>
        <dbReference type="EMBL" id="SNX96568.1"/>
    </source>
</evidence>
<reference evidence="2 3" key="1">
    <citation type="submission" date="2017-09" db="EMBL/GenBank/DDBJ databases">
        <authorList>
            <person name="Ehlers B."/>
            <person name="Leendertz F.H."/>
        </authorList>
    </citation>
    <scope>NUCLEOTIDE SEQUENCE [LARGE SCALE GENOMIC DNA]</scope>
    <source>
        <strain evidence="2 3">DSM 46844</strain>
    </source>
</reference>
<dbReference type="InterPro" id="IPR058713">
    <property type="entry name" value="DMF_alpha_dom"/>
</dbReference>
<keyword evidence="3" id="KW-1185">Reference proteome</keyword>
<evidence type="ECO:0000259" key="1">
    <source>
        <dbReference type="Pfam" id="PF26354"/>
    </source>
</evidence>
<gene>
    <name evidence="2" type="ORF">SAMN06893097_104283</name>
</gene>
<organism evidence="2 3">
    <name type="scientific">Geodermatophilus sabuli</name>
    <dbReference type="NCBI Taxonomy" id="1564158"/>
    <lineage>
        <taxon>Bacteria</taxon>
        <taxon>Bacillati</taxon>
        <taxon>Actinomycetota</taxon>
        <taxon>Actinomycetes</taxon>
        <taxon>Geodermatophilales</taxon>
        <taxon>Geodermatophilaceae</taxon>
        <taxon>Geodermatophilus</taxon>
    </lineage>
</organism>
<dbReference type="OrthoDB" id="7803952at2"/>
<dbReference type="Pfam" id="PF26354">
    <property type="entry name" value="DMF_alpha"/>
    <property type="match status" value="1"/>
</dbReference>
<feature type="domain" description="N,N-dimethylformamidase alpha subunit" evidence="1">
    <location>
        <begin position="7"/>
        <end position="112"/>
    </location>
</feature>
<name>A0A285EBR8_9ACTN</name>
<dbReference type="AlphaFoldDB" id="A0A285EBR8"/>
<protein>
    <recommendedName>
        <fullName evidence="1">N,N-dimethylformamidase alpha subunit domain-containing protein</fullName>
    </recommendedName>
</protein>
<accession>A0A285EBR8</accession>
<dbReference type="EMBL" id="OBDO01000004">
    <property type="protein sequence ID" value="SNX96568.1"/>
    <property type="molecule type" value="Genomic_DNA"/>
</dbReference>
<sequence length="118" mass="13208">MRDRQSEVYELFDRGARKRTAALVTDAVIAEHEANPAGPHSDALQRVLRYMRRAPLPGKYVIVAVRPWHEYRIATLTGVHGEAPPVLDDGPWATEQEAMHAVFLRRVADLRKAVEGAA</sequence>
<proteinExistence type="predicted"/>
<dbReference type="RefSeq" id="WP_097206572.1">
    <property type="nucleotide sequence ID" value="NZ_JACHXB010000002.1"/>
</dbReference>